<evidence type="ECO:0000256" key="2">
    <source>
        <dbReference type="ARBA" id="ARBA00007362"/>
    </source>
</evidence>
<dbReference type="OrthoDB" id="4529062at2"/>
<keyword evidence="4 7" id="KW-0812">Transmembrane</keyword>
<keyword evidence="10" id="KW-1185">Reference proteome</keyword>
<feature type="transmembrane region" description="Helical" evidence="7">
    <location>
        <begin position="267"/>
        <end position="286"/>
    </location>
</feature>
<evidence type="ECO:0000313" key="9">
    <source>
        <dbReference type="EMBL" id="RFU66045.1"/>
    </source>
</evidence>
<dbReference type="Proteomes" id="UP000262939">
    <property type="component" value="Unassembled WGS sequence"/>
</dbReference>
<comment type="subcellular location">
    <subcellularLocation>
        <location evidence="1">Cell membrane</location>
        <topology evidence="1">Multi-pass membrane protein</topology>
    </subcellularLocation>
</comment>
<feature type="transmembrane region" description="Helical" evidence="7">
    <location>
        <begin position="148"/>
        <end position="164"/>
    </location>
</feature>
<dbReference type="EMBL" id="QVTD01000003">
    <property type="protein sequence ID" value="RFU66045.1"/>
    <property type="molecule type" value="Genomic_DNA"/>
</dbReference>
<evidence type="ECO:0000256" key="1">
    <source>
        <dbReference type="ARBA" id="ARBA00004651"/>
    </source>
</evidence>
<name>A0A372LIA9_9BACI</name>
<sequence length="298" mass="31921">MYLLLVLIMVAWGLNVPATKILVDEFMPVTMTALRIFTAGVTVFVFLYFSKLLRLPAKTEIPFLILGAVLNVAVHHYFLAVGLRNTTAVNGGIILGLGPMLTAILSILLLGSRFTFVKGLGFVIGFAGVLITVMQGRTAIGEVSSGDVFVFICILSQALSFILIKKISKTMDPRLLTGYMLVIGSFMLFILSLIVEQDGLKSLAAGSVSDYFVFFASAILATAVGHMSYNYAIGKIGAAESSIFMNLPPFFALCGSAIFLGEHIYPGHLIGLIFIIAGVVAGSGAYKQFRKSKSGIPL</sequence>
<evidence type="ECO:0000256" key="6">
    <source>
        <dbReference type="ARBA" id="ARBA00023136"/>
    </source>
</evidence>
<evidence type="ECO:0000256" key="5">
    <source>
        <dbReference type="ARBA" id="ARBA00022989"/>
    </source>
</evidence>
<dbReference type="Pfam" id="PF00892">
    <property type="entry name" value="EamA"/>
    <property type="match status" value="2"/>
</dbReference>
<dbReference type="RefSeq" id="WP_117322212.1">
    <property type="nucleotide sequence ID" value="NZ_QVTD01000003.1"/>
</dbReference>
<keyword evidence="6 7" id="KW-0472">Membrane</keyword>
<feature type="transmembrane region" description="Helical" evidence="7">
    <location>
        <begin position="176"/>
        <end position="195"/>
    </location>
</feature>
<dbReference type="GO" id="GO:0005886">
    <property type="term" value="C:plasma membrane"/>
    <property type="evidence" value="ECO:0007669"/>
    <property type="project" value="UniProtKB-SubCell"/>
</dbReference>
<feature type="transmembrane region" description="Helical" evidence="7">
    <location>
        <begin position="91"/>
        <end position="110"/>
    </location>
</feature>
<reference evidence="9 10" key="1">
    <citation type="submission" date="2018-08" db="EMBL/GenBank/DDBJ databases">
        <title>Bacillus chawlae sp. nov., Bacillus glennii sp. nov., and Bacillus saganii sp. nov. Isolated from the Vehicle Assembly Building at Kennedy Space Center where the Viking Spacecraft were Assembled.</title>
        <authorList>
            <person name="Seuylemezian A."/>
            <person name="Vaishampayan P."/>
        </authorList>
    </citation>
    <scope>NUCLEOTIDE SEQUENCE [LARGE SCALE GENOMIC DNA]</scope>
    <source>
        <strain evidence="9 10">V44-8</strain>
    </source>
</reference>
<feature type="transmembrane region" description="Helical" evidence="7">
    <location>
        <begin position="61"/>
        <end position="79"/>
    </location>
</feature>
<dbReference type="PANTHER" id="PTHR32322">
    <property type="entry name" value="INNER MEMBRANE TRANSPORTER"/>
    <property type="match status" value="1"/>
</dbReference>
<protein>
    <submittedName>
        <fullName evidence="9">DMT family transporter</fullName>
    </submittedName>
</protein>
<comment type="similarity">
    <text evidence="2">Belongs to the EamA transporter family.</text>
</comment>
<keyword evidence="5 7" id="KW-1133">Transmembrane helix</keyword>
<dbReference type="InterPro" id="IPR050638">
    <property type="entry name" value="AA-Vitamin_Transporters"/>
</dbReference>
<evidence type="ECO:0000259" key="8">
    <source>
        <dbReference type="Pfam" id="PF00892"/>
    </source>
</evidence>
<dbReference type="SUPFAM" id="SSF103481">
    <property type="entry name" value="Multidrug resistance efflux transporter EmrE"/>
    <property type="match status" value="2"/>
</dbReference>
<evidence type="ECO:0000256" key="3">
    <source>
        <dbReference type="ARBA" id="ARBA00022475"/>
    </source>
</evidence>
<evidence type="ECO:0000313" key="10">
    <source>
        <dbReference type="Proteomes" id="UP000262939"/>
    </source>
</evidence>
<feature type="transmembrane region" description="Helical" evidence="7">
    <location>
        <begin position="28"/>
        <end position="49"/>
    </location>
</feature>
<feature type="transmembrane region" description="Helical" evidence="7">
    <location>
        <begin position="117"/>
        <end position="136"/>
    </location>
</feature>
<evidence type="ECO:0000256" key="7">
    <source>
        <dbReference type="SAM" id="Phobius"/>
    </source>
</evidence>
<evidence type="ECO:0000256" key="4">
    <source>
        <dbReference type="ARBA" id="ARBA00022692"/>
    </source>
</evidence>
<feature type="domain" description="EamA" evidence="8">
    <location>
        <begin position="2"/>
        <end position="133"/>
    </location>
</feature>
<feature type="domain" description="EamA" evidence="8">
    <location>
        <begin position="145"/>
        <end position="280"/>
    </location>
</feature>
<dbReference type="InterPro" id="IPR000620">
    <property type="entry name" value="EamA_dom"/>
</dbReference>
<dbReference type="PANTHER" id="PTHR32322:SF18">
    <property type="entry name" value="S-ADENOSYLMETHIONINE_S-ADENOSYLHOMOCYSTEINE TRANSPORTER"/>
    <property type="match status" value="1"/>
</dbReference>
<gene>
    <name evidence="9" type="ORF">D0466_04515</name>
</gene>
<dbReference type="InterPro" id="IPR037185">
    <property type="entry name" value="EmrE-like"/>
</dbReference>
<accession>A0A372LIA9</accession>
<keyword evidence="3" id="KW-1003">Cell membrane</keyword>
<feature type="transmembrane region" description="Helical" evidence="7">
    <location>
        <begin position="211"/>
        <end position="231"/>
    </location>
</feature>
<proteinExistence type="inferred from homology"/>
<organism evidence="9 10">
    <name type="scientific">Peribacillus glennii</name>
    <dbReference type="NCBI Taxonomy" id="2303991"/>
    <lineage>
        <taxon>Bacteria</taxon>
        <taxon>Bacillati</taxon>
        <taxon>Bacillota</taxon>
        <taxon>Bacilli</taxon>
        <taxon>Bacillales</taxon>
        <taxon>Bacillaceae</taxon>
        <taxon>Peribacillus</taxon>
    </lineage>
</organism>
<dbReference type="AlphaFoldDB" id="A0A372LIA9"/>
<comment type="caution">
    <text evidence="9">The sequence shown here is derived from an EMBL/GenBank/DDBJ whole genome shotgun (WGS) entry which is preliminary data.</text>
</comment>
<feature type="transmembrane region" description="Helical" evidence="7">
    <location>
        <begin position="243"/>
        <end position="261"/>
    </location>
</feature>